<keyword evidence="3" id="KW-1185">Reference proteome</keyword>
<dbReference type="Pfam" id="PF13858">
    <property type="entry name" value="DUF4199"/>
    <property type="match status" value="1"/>
</dbReference>
<proteinExistence type="predicted"/>
<keyword evidence="1" id="KW-1133">Transmembrane helix</keyword>
<comment type="caution">
    <text evidence="2">The sequence shown here is derived from an EMBL/GenBank/DDBJ whole genome shotgun (WGS) entry which is preliminary data.</text>
</comment>
<dbReference type="Proteomes" id="UP001176429">
    <property type="component" value="Unassembled WGS sequence"/>
</dbReference>
<dbReference type="EMBL" id="JAUQSY010000002">
    <property type="protein sequence ID" value="MDO7873599.1"/>
    <property type="molecule type" value="Genomic_DNA"/>
</dbReference>
<accession>A0ABT9B5Q1</accession>
<name>A0ABT9B5Q1_9BACT</name>
<protein>
    <submittedName>
        <fullName evidence="2">DUF4199 domain-containing protein</fullName>
    </submittedName>
</protein>
<feature type="transmembrane region" description="Helical" evidence="1">
    <location>
        <begin position="58"/>
        <end position="76"/>
    </location>
</feature>
<evidence type="ECO:0000313" key="3">
    <source>
        <dbReference type="Proteomes" id="UP001176429"/>
    </source>
</evidence>
<dbReference type="InterPro" id="IPR025250">
    <property type="entry name" value="DUF4199"/>
</dbReference>
<feature type="transmembrane region" description="Helical" evidence="1">
    <location>
        <begin position="88"/>
        <end position="114"/>
    </location>
</feature>
<evidence type="ECO:0000313" key="2">
    <source>
        <dbReference type="EMBL" id="MDO7873599.1"/>
    </source>
</evidence>
<dbReference type="RefSeq" id="WP_305004915.1">
    <property type="nucleotide sequence ID" value="NZ_JAUQSY010000002.1"/>
</dbReference>
<feature type="transmembrane region" description="Helical" evidence="1">
    <location>
        <begin position="134"/>
        <end position="160"/>
    </location>
</feature>
<evidence type="ECO:0000256" key="1">
    <source>
        <dbReference type="SAM" id="Phobius"/>
    </source>
</evidence>
<feature type="transmembrane region" description="Helical" evidence="1">
    <location>
        <begin position="31"/>
        <end position="52"/>
    </location>
</feature>
<organism evidence="2 3">
    <name type="scientific">Hymenobacter aranciens</name>
    <dbReference type="NCBI Taxonomy" id="3063996"/>
    <lineage>
        <taxon>Bacteria</taxon>
        <taxon>Pseudomonadati</taxon>
        <taxon>Bacteroidota</taxon>
        <taxon>Cytophagia</taxon>
        <taxon>Cytophagales</taxon>
        <taxon>Hymenobacteraceae</taxon>
        <taxon>Hymenobacter</taxon>
    </lineage>
</organism>
<keyword evidence="1" id="KW-0812">Transmembrane</keyword>
<gene>
    <name evidence="2" type="ORF">Q5H93_02560</name>
</gene>
<keyword evidence="1" id="KW-0472">Membrane</keyword>
<sequence>MATASTFNPTLVKSENRPFSRVTAEGNGVRYGIMTAVPMIAYTIIASFAGFLGNIEAGALNVVITMVGVVLAIRHLRQLHGKRLGYLHGFGTGIVTALVASVLLGASFWLLGAISQQAVADIRARDLFGADMGVLIGGLGIILMGTMTGVITSLIAMQYYRTPDEAQSMTEQD</sequence>
<reference evidence="2" key="1">
    <citation type="submission" date="2023-07" db="EMBL/GenBank/DDBJ databases">
        <authorList>
            <person name="Kim M.K."/>
        </authorList>
    </citation>
    <scope>NUCLEOTIDE SEQUENCE</scope>
    <source>
        <strain evidence="2">ASUV-10-1</strain>
    </source>
</reference>